<keyword evidence="1 2" id="KW-0238">DNA-binding</keyword>
<dbReference type="AlphaFoldDB" id="A0A3R9SNS6"/>
<dbReference type="EMBL" id="RFEW01000008">
    <property type="protein sequence ID" value="RSO59077.1"/>
    <property type="molecule type" value="Genomic_DNA"/>
</dbReference>
<evidence type="ECO:0000313" key="4">
    <source>
        <dbReference type="EMBL" id="RSO59077.1"/>
    </source>
</evidence>
<evidence type="ECO:0000256" key="1">
    <source>
        <dbReference type="ARBA" id="ARBA00023125"/>
    </source>
</evidence>
<dbReference type="RefSeq" id="WP_017386677.1">
    <property type="nucleotide sequence ID" value="NZ_BKDB01000003.1"/>
</dbReference>
<accession>A0A3R9SNS6</accession>
<reference evidence="4 5" key="1">
    <citation type="submission" date="2018-10" db="EMBL/GenBank/DDBJ databases">
        <title>GWAS and RNA-Seq identify cryptic mechanisms of antimicrobial resistance in Acinetobacter baumannii.</title>
        <authorList>
            <person name="Sahl J.W."/>
        </authorList>
    </citation>
    <scope>NUCLEOTIDE SEQUENCE [LARGE SCALE GENOMIC DNA]</scope>
    <source>
        <strain evidence="4 5">TG41884</strain>
    </source>
</reference>
<dbReference type="PRINTS" id="PR00455">
    <property type="entry name" value="HTHTETR"/>
</dbReference>
<dbReference type="GO" id="GO:0003677">
    <property type="term" value="F:DNA binding"/>
    <property type="evidence" value="ECO:0007669"/>
    <property type="project" value="UniProtKB-UniRule"/>
</dbReference>
<name>A0A3R9SNS6_ACIPI</name>
<sequence length="186" mass="21838">MPNLQSSFKALKVLHVAKDLFNQYGFHKVGVDRIISEAKVSKATFYNAFHSKERLIERCISFQKDTLKDKVFSILYSYNELMVLDKLKQIYFLHASLEGPYHLPFKALFEIKRVYPKAYGVSIEYRTWLINEIYKLLLTVKTTASVEDAYMFLCMIDGAMFRLFEKNNIDESALVRLFLFNLCQSR</sequence>
<dbReference type="SUPFAM" id="SSF46689">
    <property type="entry name" value="Homeodomain-like"/>
    <property type="match status" value="1"/>
</dbReference>
<dbReference type="Pfam" id="PF00440">
    <property type="entry name" value="TetR_N"/>
    <property type="match status" value="1"/>
</dbReference>
<proteinExistence type="predicted"/>
<evidence type="ECO:0000259" key="3">
    <source>
        <dbReference type="PROSITE" id="PS50977"/>
    </source>
</evidence>
<feature type="DNA-binding region" description="H-T-H motif" evidence="2">
    <location>
        <begin position="30"/>
        <end position="49"/>
    </location>
</feature>
<comment type="caution">
    <text evidence="4">The sequence shown here is derived from an EMBL/GenBank/DDBJ whole genome shotgun (WGS) entry which is preliminary data.</text>
</comment>
<protein>
    <submittedName>
        <fullName evidence="4">TetR/AcrR family transcriptional regulator</fullName>
    </submittedName>
</protein>
<gene>
    <name evidence="4" type="ORF">EA752_12150</name>
</gene>
<dbReference type="Gene3D" id="1.10.357.10">
    <property type="entry name" value="Tetracycline Repressor, domain 2"/>
    <property type="match status" value="1"/>
</dbReference>
<dbReference type="PROSITE" id="PS50977">
    <property type="entry name" value="HTH_TETR_2"/>
    <property type="match status" value="1"/>
</dbReference>
<organism evidence="4 5">
    <name type="scientific">Acinetobacter pittii</name>
    <name type="common">Acinetobacter genomosp. 3</name>
    <dbReference type="NCBI Taxonomy" id="48296"/>
    <lineage>
        <taxon>Bacteria</taxon>
        <taxon>Pseudomonadati</taxon>
        <taxon>Pseudomonadota</taxon>
        <taxon>Gammaproteobacteria</taxon>
        <taxon>Moraxellales</taxon>
        <taxon>Moraxellaceae</taxon>
        <taxon>Acinetobacter</taxon>
        <taxon>Acinetobacter calcoaceticus/baumannii complex</taxon>
    </lineage>
</organism>
<dbReference type="InterPro" id="IPR001647">
    <property type="entry name" value="HTH_TetR"/>
</dbReference>
<evidence type="ECO:0000256" key="2">
    <source>
        <dbReference type="PROSITE-ProRule" id="PRU00335"/>
    </source>
</evidence>
<feature type="domain" description="HTH tetR-type" evidence="3">
    <location>
        <begin position="7"/>
        <end position="67"/>
    </location>
</feature>
<evidence type="ECO:0000313" key="5">
    <source>
        <dbReference type="Proteomes" id="UP000271320"/>
    </source>
</evidence>
<dbReference type="InterPro" id="IPR009057">
    <property type="entry name" value="Homeodomain-like_sf"/>
</dbReference>
<dbReference type="Proteomes" id="UP000271320">
    <property type="component" value="Unassembled WGS sequence"/>
</dbReference>